<dbReference type="EMBL" id="CP036150">
    <property type="protein sequence ID" value="QEN07359.1"/>
    <property type="molecule type" value="Genomic_DNA"/>
</dbReference>
<keyword evidence="4 8" id="KW-0067">ATP-binding</keyword>
<keyword evidence="1 8" id="KW-0678">Repressor</keyword>
<dbReference type="GO" id="GO:0045892">
    <property type="term" value="P:negative regulation of DNA-templated transcription"/>
    <property type="evidence" value="ECO:0007669"/>
    <property type="project" value="UniProtKB-UniRule"/>
</dbReference>
<evidence type="ECO:0000256" key="2">
    <source>
        <dbReference type="ARBA" id="ARBA00022741"/>
    </source>
</evidence>
<protein>
    <recommendedName>
        <fullName evidence="8">Transcriptional repressor NrdR</fullName>
    </recommendedName>
</protein>
<dbReference type="PANTHER" id="PTHR30455:SF2">
    <property type="entry name" value="TRANSCRIPTIONAL REPRESSOR NRDR"/>
    <property type="match status" value="1"/>
</dbReference>
<dbReference type="GO" id="GO:0003677">
    <property type="term" value="F:DNA binding"/>
    <property type="evidence" value="ECO:0007669"/>
    <property type="project" value="UniProtKB-KW"/>
</dbReference>
<evidence type="ECO:0000256" key="4">
    <source>
        <dbReference type="ARBA" id="ARBA00022840"/>
    </source>
</evidence>
<dbReference type="Proteomes" id="UP000324209">
    <property type="component" value="Chromosome"/>
</dbReference>
<keyword evidence="11" id="KW-1185">Reference proteome</keyword>
<evidence type="ECO:0000256" key="3">
    <source>
        <dbReference type="ARBA" id="ARBA00022771"/>
    </source>
</evidence>
<dbReference type="InterPro" id="IPR055173">
    <property type="entry name" value="NrdR-like_N"/>
</dbReference>
<dbReference type="InterPro" id="IPR003796">
    <property type="entry name" value="RNR_NrdR-like"/>
</dbReference>
<name>A0A5C1QJL9_9SPIO</name>
<organism evidence="10 11">
    <name type="scientific">Oceanispirochaeta crateris</name>
    <dbReference type="NCBI Taxonomy" id="2518645"/>
    <lineage>
        <taxon>Bacteria</taxon>
        <taxon>Pseudomonadati</taxon>
        <taxon>Spirochaetota</taxon>
        <taxon>Spirochaetia</taxon>
        <taxon>Spirochaetales</taxon>
        <taxon>Spirochaetaceae</taxon>
        <taxon>Oceanispirochaeta</taxon>
    </lineage>
</organism>
<keyword evidence="8" id="KW-0862">Zinc</keyword>
<keyword evidence="7 8" id="KW-0804">Transcription</keyword>
<feature type="zinc finger region" evidence="8">
    <location>
        <begin position="3"/>
        <end position="34"/>
    </location>
</feature>
<evidence type="ECO:0000313" key="10">
    <source>
        <dbReference type="EMBL" id="QEN07359.1"/>
    </source>
</evidence>
<dbReference type="GO" id="GO:0008270">
    <property type="term" value="F:zinc ion binding"/>
    <property type="evidence" value="ECO:0007669"/>
    <property type="project" value="UniProtKB-UniRule"/>
</dbReference>
<dbReference type="AlphaFoldDB" id="A0A5C1QJL9"/>
<comment type="similarity">
    <text evidence="8">Belongs to the NrdR family.</text>
</comment>
<accession>A0A5C1QJL9</accession>
<dbReference type="OrthoDB" id="9807461at2"/>
<dbReference type="Pfam" id="PF03477">
    <property type="entry name" value="ATP-cone"/>
    <property type="match status" value="1"/>
</dbReference>
<dbReference type="PROSITE" id="PS51161">
    <property type="entry name" value="ATP_CONE"/>
    <property type="match status" value="1"/>
</dbReference>
<evidence type="ECO:0000256" key="6">
    <source>
        <dbReference type="ARBA" id="ARBA00023125"/>
    </source>
</evidence>
<evidence type="ECO:0000256" key="8">
    <source>
        <dbReference type="HAMAP-Rule" id="MF_00440"/>
    </source>
</evidence>
<keyword evidence="2 8" id="KW-0547">Nucleotide-binding</keyword>
<evidence type="ECO:0000259" key="9">
    <source>
        <dbReference type="PROSITE" id="PS51161"/>
    </source>
</evidence>
<comment type="function">
    <text evidence="8">Negatively regulates transcription of bacterial ribonucleotide reductase nrd genes and operons by binding to NrdR-boxes.</text>
</comment>
<keyword evidence="8" id="KW-0479">Metal-binding</keyword>
<dbReference type="KEGG" id="ock:EXM22_04900"/>
<keyword evidence="5 8" id="KW-0805">Transcription regulation</keyword>
<gene>
    <name evidence="8 10" type="primary">nrdR</name>
    <name evidence="10" type="ORF">EXM22_04900</name>
</gene>
<reference evidence="10 11" key="1">
    <citation type="submission" date="2019-02" db="EMBL/GenBank/DDBJ databases">
        <title>Complete Genome Sequence and Methylome Analysis of free living Spirochaetas.</title>
        <authorList>
            <person name="Fomenkov A."/>
            <person name="Dubinina G."/>
            <person name="Leshcheva N."/>
            <person name="Mikheeva N."/>
            <person name="Grabovich M."/>
            <person name="Vincze T."/>
            <person name="Roberts R.J."/>
        </authorList>
    </citation>
    <scope>NUCLEOTIDE SEQUENCE [LARGE SCALE GENOMIC DNA]</scope>
    <source>
        <strain evidence="10 11">K2</strain>
    </source>
</reference>
<dbReference type="GO" id="GO:0005524">
    <property type="term" value="F:ATP binding"/>
    <property type="evidence" value="ECO:0007669"/>
    <property type="project" value="UniProtKB-UniRule"/>
</dbReference>
<dbReference type="PANTHER" id="PTHR30455">
    <property type="entry name" value="TRANSCRIPTIONAL REPRESSOR NRDR"/>
    <property type="match status" value="1"/>
</dbReference>
<dbReference type="NCBIfam" id="TIGR00244">
    <property type="entry name" value="transcriptional regulator NrdR"/>
    <property type="match status" value="1"/>
</dbReference>
<dbReference type="Pfam" id="PF22811">
    <property type="entry name" value="Zn_ribbon_NrdR"/>
    <property type="match status" value="1"/>
</dbReference>
<dbReference type="HAMAP" id="MF_00440">
    <property type="entry name" value="NrdR"/>
    <property type="match status" value="1"/>
</dbReference>
<evidence type="ECO:0000256" key="7">
    <source>
        <dbReference type="ARBA" id="ARBA00023163"/>
    </source>
</evidence>
<feature type="domain" description="ATP-cone" evidence="9">
    <location>
        <begin position="49"/>
        <end position="141"/>
    </location>
</feature>
<proteinExistence type="inferred from homology"/>
<keyword evidence="6 8" id="KW-0238">DNA-binding</keyword>
<dbReference type="RefSeq" id="WP_149485440.1">
    <property type="nucleotide sequence ID" value="NZ_CP036150.1"/>
</dbReference>
<evidence type="ECO:0000256" key="1">
    <source>
        <dbReference type="ARBA" id="ARBA00022491"/>
    </source>
</evidence>
<comment type="cofactor">
    <cofactor evidence="8">
        <name>Zn(2+)</name>
        <dbReference type="ChEBI" id="CHEBI:29105"/>
    </cofactor>
    <text evidence="8">Binds 1 zinc ion.</text>
</comment>
<keyword evidence="3 8" id="KW-0863">Zinc-finger</keyword>
<dbReference type="InterPro" id="IPR005144">
    <property type="entry name" value="ATP-cone_dom"/>
</dbReference>
<sequence length="151" mass="17597">MKCPLCENLDDKVIESRQNISGTSIRRRRECSSCGYRFTSYEKVEEIPLMVVKKDNTRQPFDLKKLERGIQRAVEKRPISQMMVDSMLHGIEDEANLKGKSSHEINSIELGEMVMTQLFEMDKVAYVRFASVYRHFENVEEFVKIIDTLKG</sequence>
<evidence type="ECO:0000256" key="5">
    <source>
        <dbReference type="ARBA" id="ARBA00023015"/>
    </source>
</evidence>
<evidence type="ECO:0000313" key="11">
    <source>
        <dbReference type="Proteomes" id="UP000324209"/>
    </source>
</evidence>